<dbReference type="AlphaFoldDB" id="A0A4Y7T3N2"/>
<dbReference type="EMBL" id="QPFP01000031">
    <property type="protein sequence ID" value="TEB28621.1"/>
    <property type="molecule type" value="Genomic_DNA"/>
</dbReference>
<keyword evidence="2" id="KW-1185">Reference proteome</keyword>
<dbReference type="Proteomes" id="UP000298030">
    <property type="component" value="Unassembled WGS sequence"/>
</dbReference>
<protein>
    <submittedName>
        <fullName evidence="1">Uncharacterized protein</fullName>
    </submittedName>
</protein>
<proteinExistence type="predicted"/>
<evidence type="ECO:0000313" key="1">
    <source>
        <dbReference type="EMBL" id="TEB28621.1"/>
    </source>
</evidence>
<organism evidence="1 2">
    <name type="scientific">Coprinellus micaceus</name>
    <name type="common">Glistening ink-cap mushroom</name>
    <name type="synonym">Coprinus micaceus</name>
    <dbReference type="NCBI Taxonomy" id="71717"/>
    <lineage>
        <taxon>Eukaryota</taxon>
        <taxon>Fungi</taxon>
        <taxon>Dikarya</taxon>
        <taxon>Basidiomycota</taxon>
        <taxon>Agaricomycotina</taxon>
        <taxon>Agaricomycetes</taxon>
        <taxon>Agaricomycetidae</taxon>
        <taxon>Agaricales</taxon>
        <taxon>Agaricineae</taxon>
        <taxon>Psathyrellaceae</taxon>
        <taxon>Coprinellus</taxon>
    </lineage>
</organism>
<accession>A0A4Y7T3N2</accession>
<comment type="caution">
    <text evidence="1">The sequence shown here is derived from an EMBL/GenBank/DDBJ whole genome shotgun (WGS) entry which is preliminary data.</text>
</comment>
<name>A0A4Y7T3N2_COPMI</name>
<reference evidence="1 2" key="1">
    <citation type="journal article" date="2019" name="Nat. Ecol. Evol.">
        <title>Megaphylogeny resolves global patterns of mushroom evolution.</title>
        <authorList>
            <person name="Varga T."/>
            <person name="Krizsan K."/>
            <person name="Foldi C."/>
            <person name="Dima B."/>
            <person name="Sanchez-Garcia M."/>
            <person name="Sanchez-Ramirez S."/>
            <person name="Szollosi G.J."/>
            <person name="Szarkandi J.G."/>
            <person name="Papp V."/>
            <person name="Albert L."/>
            <person name="Andreopoulos W."/>
            <person name="Angelini C."/>
            <person name="Antonin V."/>
            <person name="Barry K.W."/>
            <person name="Bougher N.L."/>
            <person name="Buchanan P."/>
            <person name="Buyck B."/>
            <person name="Bense V."/>
            <person name="Catcheside P."/>
            <person name="Chovatia M."/>
            <person name="Cooper J."/>
            <person name="Damon W."/>
            <person name="Desjardin D."/>
            <person name="Finy P."/>
            <person name="Geml J."/>
            <person name="Haridas S."/>
            <person name="Hughes K."/>
            <person name="Justo A."/>
            <person name="Karasinski D."/>
            <person name="Kautmanova I."/>
            <person name="Kiss B."/>
            <person name="Kocsube S."/>
            <person name="Kotiranta H."/>
            <person name="LaButti K.M."/>
            <person name="Lechner B.E."/>
            <person name="Liimatainen K."/>
            <person name="Lipzen A."/>
            <person name="Lukacs Z."/>
            <person name="Mihaltcheva S."/>
            <person name="Morgado L.N."/>
            <person name="Niskanen T."/>
            <person name="Noordeloos M.E."/>
            <person name="Ohm R.A."/>
            <person name="Ortiz-Santana B."/>
            <person name="Ovrebo C."/>
            <person name="Racz N."/>
            <person name="Riley R."/>
            <person name="Savchenko A."/>
            <person name="Shiryaev A."/>
            <person name="Soop K."/>
            <person name="Spirin V."/>
            <person name="Szebenyi C."/>
            <person name="Tomsovsky M."/>
            <person name="Tulloss R.E."/>
            <person name="Uehling J."/>
            <person name="Grigoriev I.V."/>
            <person name="Vagvolgyi C."/>
            <person name="Papp T."/>
            <person name="Martin F.M."/>
            <person name="Miettinen O."/>
            <person name="Hibbett D.S."/>
            <person name="Nagy L.G."/>
        </authorList>
    </citation>
    <scope>NUCLEOTIDE SEQUENCE [LARGE SCALE GENOMIC DNA]</scope>
    <source>
        <strain evidence="1 2">FP101781</strain>
    </source>
</reference>
<evidence type="ECO:0000313" key="2">
    <source>
        <dbReference type="Proteomes" id="UP000298030"/>
    </source>
</evidence>
<sequence>MGTQHEKWDSIRLARAGCRRWQSVLSALRLDRGSGVSMLSENAGCGPCAPISRRVALTASMNALPSFPPSSGLPPSTGSPLLIVGAPSPCDCQAPAFTNICIQRITRFSGP</sequence>
<gene>
    <name evidence="1" type="ORF">FA13DRAFT_774310</name>
</gene>